<evidence type="ECO:0000313" key="3">
    <source>
        <dbReference type="Proteomes" id="UP000054481"/>
    </source>
</evidence>
<name>A0A0F7ZYP0_9HYPO</name>
<dbReference type="EMBL" id="KQ030541">
    <property type="protein sequence ID" value="KJZ72807.1"/>
    <property type="molecule type" value="Genomic_DNA"/>
</dbReference>
<feature type="region of interest" description="Disordered" evidence="1">
    <location>
        <begin position="1"/>
        <end position="34"/>
    </location>
</feature>
<reference evidence="2 3" key="1">
    <citation type="journal article" date="2014" name="Genome Biol. Evol.">
        <title>Comparative genomics and transcriptomics analyses reveal divergent lifestyle features of nematode endoparasitic fungus Hirsutella minnesotensis.</title>
        <authorList>
            <person name="Lai Y."/>
            <person name="Liu K."/>
            <person name="Zhang X."/>
            <person name="Zhang X."/>
            <person name="Li K."/>
            <person name="Wang N."/>
            <person name="Shu C."/>
            <person name="Wu Y."/>
            <person name="Wang C."/>
            <person name="Bushley K.E."/>
            <person name="Xiang M."/>
            <person name="Liu X."/>
        </authorList>
    </citation>
    <scope>NUCLEOTIDE SEQUENCE [LARGE SCALE GENOMIC DNA]</scope>
    <source>
        <strain evidence="2 3">3608</strain>
    </source>
</reference>
<proteinExistence type="predicted"/>
<accession>A0A0F7ZYP0</accession>
<gene>
    <name evidence="2" type="ORF">HIM_07751</name>
</gene>
<dbReference type="Proteomes" id="UP000054481">
    <property type="component" value="Unassembled WGS sequence"/>
</dbReference>
<evidence type="ECO:0000313" key="2">
    <source>
        <dbReference type="EMBL" id="KJZ72807.1"/>
    </source>
</evidence>
<keyword evidence="3" id="KW-1185">Reference proteome</keyword>
<protein>
    <submittedName>
        <fullName evidence="2">Uncharacterized protein</fullName>
    </submittedName>
</protein>
<evidence type="ECO:0000256" key="1">
    <source>
        <dbReference type="SAM" id="MobiDB-lite"/>
    </source>
</evidence>
<organism evidence="2 3">
    <name type="scientific">Hirsutella minnesotensis 3608</name>
    <dbReference type="NCBI Taxonomy" id="1043627"/>
    <lineage>
        <taxon>Eukaryota</taxon>
        <taxon>Fungi</taxon>
        <taxon>Dikarya</taxon>
        <taxon>Ascomycota</taxon>
        <taxon>Pezizomycotina</taxon>
        <taxon>Sordariomycetes</taxon>
        <taxon>Hypocreomycetidae</taxon>
        <taxon>Hypocreales</taxon>
        <taxon>Ophiocordycipitaceae</taxon>
        <taxon>Hirsutella</taxon>
    </lineage>
</organism>
<feature type="region of interest" description="Disordered" evidence="1">
    <location>
        <begin position="85"/>
        <end position="112"/>
    </location>
</feature>
<sequence length="112" mass="12016">MTGADGRPPVASRAIGVLRVESGSSRSRGPRRDGYLRRVGGQVRAVVPACSPRWSQRRDSDHACGHEERLKLANGLHGLQQPVRGLHHVGGPQHLQGQAGAAVPTRLPGYMM</sequence>
<dbReference type="AlphaFoldDB" id="A0A0F7ZYP0"/>